<gene>
    <name evidence="4" type="ORF">V5E97_09130</name>
</gene>
<feature type="domain" description="Cadherin-like" evidence="2">
    <location>
        <begin position="786"/>
        <end position="882"/>
    </location>
</feature>
<dbReference type="InterPro" id="IPR011042">
    <property type="entry name" value="6-blade_b-propeller_TolB-like"/>
</dbReference>
<evidence type="ECO:0000259" key="3">
    <source>
        <dbReference type="Pfam" id="PF25275"/>
    </source>
</evidence>
<feature type="domain" description="Golvesin/Xly CBD-like" evidence="3">
    <location>
        <begin position="1389"/>
        <end position="1513"/>
    </location>
</feature>
<evidence type="ECO:0000313" key="4">
    <source>
        <dbReference type="EMBL" id="XBH06180.1"/>
    </source>
</evidence>
<dbReference type="PANTHER" id="PTHR35580">
    <property type="entry name" value="CELL SURFACE GLYCOPROTEIN (S-LAYER PROTEIN)-LIKE PROTEIN"/>
    <property type="match status" value="1"/>
</dbReference>
<dbReference type="PANTHER" id="PTHR35580:SF1">
    <property type="entry name" value="PHYTASE-LIKE DOMAIN-CONTAINING PROTEIN"/>
    <property type="match status" value="1"/>
</dbReference>
<sequence>MNDSHQGQRRSRRVPFGSRRRRLMPAGLERLEDRLAPSGDLGYALSFGGSSQDQANEVATDSTGNIYVTGQFQGTTDLDPDPANAVNLTSAGSTDGFLAKFSPSGSLLWARSMGGTGVDRGTSLAVDAAGDIVVAGEFSGTASFGVLPSLTSAGSNDAFIAKLDSAGNFLWAKRVGGTGADVARDLAVDAQRNIVVIGDFTGTADFDPNAGTVNRSSQGSTQSDVFVLKLSLNGTYTWVQNFGASNVSDLGQGIAVDGAGNVYATGVYRGGTNDFDPGAGTVTLPFGGNTDAFVSRFSATGDLVWAKGFGSIQAENASAIAVDAAGNVFVAGTFAGAVDFNPNPTATFNLSSQGTETNGAPIADIYITKLNNLGDLAWAGRIGGLAGAETVGDLTLDALGNVYLTGTFIVLTDFDPDPVQVYTLTGSITAGPPASASTDAYVLKLGNDGHFLWARDTSGLGLELAQGITTDALGHIYVVGGYTGTSDFDPDPVNTALRTSTGSTLDAFLLQFSSGTVVRRPATDGYAIDANNDGTFESVDTIDSLIWTRDGLSPSWRGLMEYDLTGLDAGLSVRAATLTVNTGVLEYNNIQNGVDIGIYGYAGDGTLTAADATTPTILLGQAFNVDLGTLTITLDATALQTLLTSSSKPGLVVRLLRGDGIALNSSEWGYNPPPTLALELDSAAIQSPRSRNDIYYFNEDTTLAVPLSAGVLDNDDTDRAPLTATLVTGPQRGTLVFNSNGTFSFTPPLNYNSAQDPNPLTTFTYRTNDGTADGNLATVFLFVDPVNDAPVAVTDSYTTNEDVQITFTAPSVLLNDTDIDAPTPPNLTASLVSNPSHGTLTLFADGTFFYRPAADYNGPDSFSYRAYDGQAFSDPVTVNITVLAVNDAPEFILVSSTAAASEDAGPRSFPNYITSIRPGPLTAVDEAGQLLQFEVTVTATTGGLTFSQAPAIAPDGTLTFTTAANSNGTATIRIVLVDNGGTANGGVDRSTARTGTISISAVNDAPTAGNDSYSTPGGTPLTVTTPGVLSNDTDVEGTALTAILVTAPAHGSLTLLSNGGFTYTPNPNFSGIDTFTYSAKDNLTSSSPATVTIEVIPIATFIDNGQPAYSQTGPWTAAAIGGYGGSVAYTAGGGSTATATWEQTGLAPGSYEVRVTWLAGTNRASNAPYRIYDGNTLIKTVRIDQRNNPAGGVTAGGAVFQNLGTVAITGSTLRVELGNDADGYVIADAVRLGEPTPFTPVFGDDGQPGYNQAGPWVSYSGGYGGTARYVASGDGSATASWQQTGLAPGSYEVQVTWIAGGNRASNAPYRIYDGNTLIKTVRINQRNNPAGGVTSGGAVFQSLGTVAITGSTLRVELGNDADGYVIADAVRLGEPTPFSPVFGDDGQPGYNQAGPWVSYSGGYGGTARYVASGDGSATASWQQTGLAPGSYEVQVTWLAGGNRASNAPYRIYDGNTLIKTVRINQRNNPAGGVTSGGAVFQSLGTVAITGSTLRVELGNDADGYVIADAIRLGEPTPFSPVFGDDGQPGYNQAGPWVSYSGGYGGTARYVASGDGSATASWQQTGLAPGSYEVQVTWLAGSNRATNAPYRIYDGNTLIKTVRIDQRNNPAGGETSGGVVFQSLGTVAITGSTLRVELGNDADGYVIADAMRISAASPLRAEGGPNPNPLPTGPQLKLDDLPQIVDAALARWRDAGADDARIEALRSVPIRIADLAGDELGFAGADGITIDRDAAGYGWFVDPTPDSDSEFTTGVAGPAAALIDLLSVLEHEFGHLLGFGHSDHAGLDDLMAEALRPGVRRRV</sequence>
<dbReference type="InterPro" id="IPR033803">
    <property type="entry name" value="CBD-like_Golvesin-Xly"/>
</dbReference>
<dbReference type="InterPro" id="IPR024079">
    <property type="entry name" value="MetalloPept_cat_dom_sf"/>
</dbReference>
<feature type="domain" description="Golvesin/Xly CBD-like" evidence="3">
    <location>
        <begin position="1529"/>
        <end position="1653"/>
    </location>
</feature>
<accession>A0AAU7CM63</accession>
<dbReference type="Gene3D" id="2.60.40.3440">
    <property type="match status" value="2"/>
</dbReference>
<evidence type="ECO:0000256" key="1">
    <source>
        <dbReference type="SAM" id="MobiDB-lite"/>
    </source>
</evidence>
<dbReference type="NCBIfam" id="NF012211">
    <property type="entry name" value="tand_rpt_95"/>
    <property type="match status" value="3"/>
</dbReference>
<dbReference type="Gene3D" id="2.120.10.30">
    <property type="entry name" value="TolB, C-terminal domain"/>
    <property type="match status" value="1"/>
</dbReference>
<dbReference type="Pfam" id="PF17892">
    <property type="entry name" value="Cadherin_5"/>
    <property type="match status" value="2"/>
</dbReference>
<dbReference type="InterPro" id="IPR052918">
    <property type="entry name" value="Motility_Chemotaxis_Reg"/>
</dbReference>
<dbReference type="Pfam" id="PF06739">
    <property type="entry name" value="SBBP"/>
    <property type="match status" value="2"/>
</dbReference>
<evidence type="ECO:0000259" key="2">
    <source>
        <dbReference type="Pfam" id="PF17892"/>
    </source>
</evidence>
<dbReference type="InterPro" id="IPR010620">
    <property type="entry name" value="SBBP_repeat"/>
</dbReference>
<reference evidence="4" key="1">
    <citation type="submission" date="2024-05" db="EMBL/GenBank/DDBJ databases">
        <title>Planctomycetes of the genus Singulisphaera possess chitinolytic capabilities.</title>
        <authorList>
            <person name="Ivanova A."/>
        </authorList>
    </citation>
    <scope>NUCLEOTIDE SEQUENCE</scope>
    <source>
        <strain evidence="4">Ch08T</strain>
    </source>
</reference>
<protein>
    <submittedName>
        <fullName evidence="4">Tandem-95 repeat protein</fullName>
    </submittedName>
</protein>
<name>A0AAU7CM63_9BACT</name>
<dbReference type="Pfam" id="PF17963">
    <property type="entry name" value="Big_9"/>
    <property type="match status" value="1"/>
</dbReference>
<dbReference type="SUPFAM" id="SSF101898">
    <property type="entry name" value="NHL repeat"/>
    <property type="match status" value="1"/>
</dbReference>
<feature type="domain" description="Cadherin-like" evidence="2">
    <location>
        <begin position="689"/>
        <end position="779"/>
    </location>
</feature>
<dbReference type="EMBL" id="CP155447">
    <property type="protein sequence ID" value="XBH06180.1"/>
    <property type="molecule type" value="Genomic_DNA"/>
</dbReference>
<feature type="domain" description="Golvesin/Xly CBD-like" evidence="3">
    <location>
        <begin position="1249"/>
        <end position="1373"/>
    </location>
</feature>
<feature type="domain" description="Golvesin/Xly CBD-like" evidence="3">
    <location>
        <begin position="1102"/>
        <end position="1233"/>
    </location>
</feature>
<dbReference type="InterPro" id="IPR041690">
    <property type="entry name" value="Cadherin_5"/>
</dbReference>
<feature type="compositionally biased region" description="Basic residues" evidence="1">
    <location>
        <begin position="7"/>
        <end position="21"/>
    </location>
</feature>
<dbReference type="GO" id="GO:0008237">
    <property type="term" value="F:metallopeptidase activity"/>
    <property type="evidence" value="ECO:0007669"/>
    <property type="project" value="InterPro"/>
</dbReference>
<dbReference type="RefSeq" id="WP_406699030.1">
    <property type="nucleotide sequence ID" value="NZ_CP155447.1"/>
</dbReference>
<organism evidence="4">
    <name type="scientific">Singulisphaera sp. Ch08</name>
    <dbReference type="NCBI Taxonomy" id="3120278"/>
    <lineage>
        <taxon>Bacteria</taxon>
        <taxon>Pseudomonadati</taxon>
        <taxon>Planctomycetota</taxon>
        <taxon>Planctomycetia</taxon>
        <taxon>Isosphaerales</taxon>
        <taxon>Isosphaeraceae</taxon>
        <taxon>Singulisphaera</taxon>
    </lineage>
</organism>
<dbReference type="Gene3D" id="3.40.390.10">
    <property type="entry name" value="Collagenase (Catalytic Domain)"/>
    <property type="match status" value="1"/>
</dbReference>
<dbReference type="Pfam" id="PF25275">
    <property type="entry name" value="Golvesin_C"/>
    <property type="match status" value="4"/>
</dbReference>
<proteinExistence type="predicted"/>
<feature type="region of interest" description="Disordered" evidence="1">
    <location>
        <begin position="1"/>
        <end position="21"/>
    </location>
</feature>
<dbReference type="SUPFAM" id="SSF55486">
    <property type="entry name" value="Metalloproteases ('zincins'), catalytic domain"/>
    <property type="match status" value="1"/>
</dbReference>